<evidence type="ECO:0000256" key="1">
    <source>
        <dbReference type="ARBA" id="ARBA00005964"/>
    </source>
</evidence>
<dbReference type="InterPro" id="IPR002018">
    <property type="entry name" value="CarbesteraseB"/>
</dbReference>
<dbReference type="PANTHER" id="PTHR43903">
    <property type="entry name" value="NEUROLIGIN"/>
    <property type="match status" value="1"/>
</dbReference>
<dbReference type="Proteomes" id="UP001445076">
    <property type="component" value="Unassembled WGS sequence"/>
</dbReference>
<protein>
    <recommendedName>
        <fullName evidence="3">Carboxylesterase type B domain-containing protein</fullName>
    </recommendedName>
</protein>
<keyword evidence="2" id="KW-0325">Glycoprotein</keyword>
<sequence length="145" mass="16053">GLFARAIIQSGSAICPRSLGDAHRDVAYHTAAVVGCHQWDSYELLQCLQEARAEELVLILPKYIKWRYLPILLGPRVDGDFLPDDPEVLARDGRHKKVDIISGITSHDGGAFVTGERVFDVTFHTSVPSAARKGELFRQDGLLSR</sequence>
<reference evidence="4 5" key="1">
    <citation type="journal article" date="2024" name="BMC Genomics">
        <title>Genome assembly of redclaw crayfish (Cherax quadricarinatus) provides insights into its immune adaptation and hypoxia tolerance.</title>
        <authorList>
            <person name="Liu Z."/>
            <person name="Zheng J."/>
            <person name="Li H."/>
            <person name="Fang K."/>
            <person name="Wang S."/>
            <person name="He J."/>
            <person name="Zhou D."/>
            <person name="Weng S."/>
            <person name="Chi M."/>
            <person name="Gu Z."/>
            <person name="He J."/>
            <person name="Li F."/>
            <person name="Wang M."/>
        </authorList>
    </citation>
    <scope>NUCLEOTIDE SEQUENCE [LARGE SCALE GENOMIC DNA]</scope>
    <source>
        <strain evidence="4">ZL_2023a</strain>
    </source>
</reference>
<comment type="caution">
    <text evidence="4">The sequence shown here is derived from an EMBL/GenBank/DDBJ whole genome shotgun (WGS) entry which is preliminary data.</text>
</comment>
<feature type="non-terminal residue" evidence="4">
    <location>
        <position position="1"/>
    </location>
</feature>
<dbReference type="InterPro" id="IPR051093">
    <property type="entry name" value="Neuroligin/BSAL"/>
</dbReference>
<name>A0AAW0WY05_CHEQU</name>
<evidence type="ECO:0000259" key="3">
    <source>
        <dbReference type="Pfam" id="PF00135"/>
    </source>
</evidence>
<accession>A0AAW0WY05</accession>
<gene>
    <name evidence="4" type="ORF">OTU49_007197</name>
</gene>
<dbReference type="AlphaFoldDB" id="A0AAW0WY05"/>
<keyword evidence="5" id="KW-1185">Reference proteome</keyword>
<evidence type="ECO:0000313" key="5">
    <source>
        <dbReference type="Proteomes" id="UP001445076"/>
    </source>
</evidence>
<feature type="domain" description="Carboxylesterase type B" evidence="3">
    <location>
        <begin position="1"/>
        <end position="114"/>
    </location>
</feature>
<evidence type="ECO:0000313" key="4">
    <source>
        <dbReference type="EMBL" id="KAK8732128.1"/>
    </source>
</evidence>
<dbReference type="Pfam" id="PF00135">
    <property type="entry name" value="COesterase"/>
    <property type="match status" value="1"/>
</dbReference>
<dbReference type="EMBL" id="JARKIK010000058">
    <property type="protein sequence ID" value="KAK8732128.1"/>
    <property type="molecule type" value="Genomic_DNA"/>
</dbReference>
<proteinExistence type="inferred from homology"/>
<dbReference type="InterPro" id="IPR029058">
    <property type="entry name" value="AB_hydrolase_fold"/>
</dbReference>
<evidence type="ECO:0000256" key="2">
    <source>
        <dbReference type="ARBA" id="ARBA00023180"/>
    </source>
</evidence>
<organism evidence="4 5">
    <name type="scientific">Cherax quadricarinatus</name>
    <name type="common">Australian red claw crayfish</name>
    <dbReference type="NCBI Taxonomy" id="27406"/>
    <lineage>
        <taxon>Eukaryota</taxon>
        <taxon>Metazoa</taxon>
        <taxon>Ecdysozoa</taxon>
        <taxon>Arthropoda</taxon>
        <taxon>Crustacea</taxon>
        <taxon>Multicrustacea</taxon>
        <taxon>Malacostraca</taxon>
        <taxon>Eumalacostraca</taxon>
        <taxon>Eucarida</taxon>
        <taxon>Decapoda</taxon>
        <taxon>Pleocyemata</taxon>
        <taxon>Astacidea</taxon>
        <taxon>Parastacoidea</taxon>
        <taxon>Parastacidae</taxon>
        <taxon>Cherax</taxon>
    </lineage>
</organism>
<dbReference type="Gene3D" id="3.40.50.1820">
    <property type="entry name" value="alpha/beta hydrolase"/>
    <property type="match status" value="1"/>
</dbReference>
<comment type="similarity">
    <text evidence="1">Belongs to the type-B carboxylesterase/lipase family.</text>
</comment>
<dbReference type="SUPFAM" id="SSF53474">
    <property type="entry name" value="alpha/beta-Hydrolases"/>
    <property type="match status" value="1"/>
</dbReference>